<proteinExistence type="predicted"/>
<dbReference type="AlphaFoldDB" id="A0A2P2DXB9"/>
<evidence type="ECO:0000313" key="2">
    <source>
        <dbReference type="Proteomes" id="UP000245133"/>
    </source>
</evidence>
<sequence length="294" mass="33699">MPSNPYQNKINSFLTDSHRVQATFERSNRLFWETKTKSFLEIPFPTETILLLLQKLRIPTTVLQDIPNLYPKENLAMGMEEATLESLARFVDSLELVPSESLLIEILKQKAIQEIIATIIESGIIEFNRKTNPLFSVIQATGLDKQIKSFIAPFLPNFLPKIASFLHKSSFTDTSHFFSDMLRLVLHAPVKDWPYPPEASWVETDRLGKEVWNQLAKDKLAQSTAEEFGNRLRKHLLERVGEEPLKDVFFSSDSEYESFLQALSELQTKQWIAPSQHLPIANLLSIWLEGILGD</sequence>
<dbReference type="Proteomes" id="UP000245133">
    <property type="component" value="Unassembled WGS sequence"/>
</dbReference>
<name>A0A2P2DXB9_9LEPT</name>
<organism evidence="1 2">
    <name type="scientific">Leptospira ryugenii</name>
    <dbReference type="NCBI Taxonomy" id="1917863"/>
    <lineage>
        <taxon>Bacteria</taxon>
        <taxon>Pseudomonadati</taxon>
        <taxon>Spirochaetota</taxon>
        <taxon>Spirochaetia</taxon>
        <taxon>Leptospirales</taxon>
        <taxon>Leptospiraceae</taxon>
        <taxon>Leptospira</taxon>
    </lineage>
</organism>
<dbReference type="OrthoDB" id="338979at2"/>
<reference evidence="1 2" key="1">
    <citation type="submission" date="2018-02" db="EMBL/GenBank/DDBJ databases">
        <title>Novel Leptospira species isolated from soil and water in Japan.</title>
        <authorList>
            <person name="Nakao R."/>
            <person name="Masuzawa T."/>
        </authorList>
    </citation>
    <scope>NUCLEOTIDE SEQUENCE [LARGE SCALE GENOMIC DNA]</scope>
    <source>
        <strain evidence="1 2">YH101</strain>
    </source>
</reference>
<evidence type="ECO:0000313" key="1">
    <source>
        <dbReference type="EMBL" id="GBF49273.1"/>
    </source>
</evidence>
<comment type="caution">
    <text evidence="1">The sequence shown here is derived from an EMBL/GenBank/DDBJ whole genome shotgun (WGS) entry which is preliminary data.</text>
</comment>
<dbReference type="RefSeq" id="WP_108973890.1">
    <property type="nucleotide sequence ID" value="NZ_BFBB01000002.1"/>
</dbReference>
<protein>
    <submittedName>
        <fullName evidence="1">Uncharacterized protein</fullName>
    </submittedName>
</protein>
<dbReference type="EMBL" id="BFBB01000002">
    <property type="protein sequence ID" value="GBF49273.1"/>
    <property type="molecule type" value="Genomic_DNA"/>
</dbReference>
<accession>A0A2P2DXB9</accession>
<keyword evidence="2" id="KW-1185">Reference proteome</keyword>
<gene>
    <name evidence="1" type="ORF">LPTSP4_07830</name>
</gene>